<dbReference type="InterPro" id="IPR000847">
    <property type="entry name" value="LysR_HTH_N"/>
</dbReference>
<protein>
    <submittedName>
        <fullName evidence="6">HTH-type transcriptional regulator GltC</fullName>
    </submittedName>
</protein>
<evidence type="ECO:0000256" key="2">
    <source>
        <dbReference type="ARBA" id="ARBA00023015"/>
    </source>
</evidence>
<dbReference type="SUPFAM" id="SSF53850">
    <property type="entry name" value="Periplasmic binding protein-like II"/>
    <property type="match status" value="1"/>
</dbReference>
<dbReference type="PROSITE" id="PS50931">
    <property type="entry name" value="HTH_LYSR"/>
    <property type="match status" value="1"/>
</dbReference>
<proteinExistence type="inferred from homology"/>
<dbReference type="Gene3D" id="1.10.10.10">
    <property type="entry name" value="Winged helix-like DNA-binding domain superfamily/Winged helix DNA-binding domain"/>
    <property type="match status" value="1"/>
</dbReference>
<keyword evidence="2" id="KW-0805">Transcription regulation</keyword>
<keyword evidence="4" id="KW-0804">Transcription</keyword>
<dbReference type="EMBL" id="CP094298">
    <property type="protein sequence ID" value="UNZ01764.1"/>
    <property type="molecule type" value="Genomic_DNA"/>
</dbReference>
<accession>A0ABY3YZR3</accession>
<name>A0ABY3YZR3_STRRM</name>
<dbReference type="InterPro" id="IPR050950">
    <property type="entry name" value="HTH-type_LysR_regulators"/>
</dbReference>
<dbReference type="PANTHER" id="PTHR30419">
    <property type="entry name" value="HTH-TYPE TRANSCRIPTIONAL REGULATOR YBHD"/>
    <property type="match status" value="1"/>
</dbReference>
<dbReference type="InterPro" id="IPR036388">
    <property type="entry name" value="WH-like_DNA-bd_sf"/>
</dbReference>
<dbReference type="PANTHER" id="PTHR30419:SF28">
    <property type="entry name" value="HTH-TYPE TRANSCRIPTIONAL REGULATOR BSDA"/>
    <property type="match status" value="1"/>
</dbReference>
<dbReference type="Pfam" id="PF00126">
    <property type="entry name" value="HTH_1"/>
    <property type="match status" value="1"/>
</dbReference>
<dbReference type="Pfam" id="PF03466">
    <property type="entry name" value="LysR_substrate"/>
    <property type="match status" value="1"/>
</dbReference>
<gene>
    <name evidence="6" type="primary">gltC1</name>
    <name evidence="6" type="ORF">SRIMR7_06405</name>
</gene>
<dbReference type="InterPro" id="IPR036390">
    <property type="entry name" value="WH_DNA-bd_sf"/>
</dbReference>
<evidence type="ECO:0000256" key="1">
    <source>
        <dbReference type="ARBA" id="ARBA00009437"/>
    </source>
</evidence>
<dbReference type="InterPro" id="IPR005119">
    <property type="entry name" value="LysR_subst-bd"/>
</dbReference>
<keyword evidence="7" id="KW-1185">Reference proteome</keyword>
<organism evidence="6 7">
    <name type="scientific">Streptomyces rimosus subsp. rimosus</name>
    <dbReference type="NCBI Taxonomy" id="132474"/>
    <lineage>
        <taxon>Bacteria</taxon>
        <taxon>Bacillati</taxon>
        <taxon>Actinomycetota</taxon>
        <taxon>Actinomycetes</taxon>
        <taxon>Kitasatosporales</taxon>
        <taxon>Streptomycetaceae</taxon>
        <taxon>Streptomyces</taxon>
    </lineage>
</organism>
<dbReference type="RefSeq" id="WP_003983703.1">
    <property type="nucleotide sequence ID" value="NZ_CP043497.1"/>
</dbReference>
<dbReference type="Proteomes" id="UP000829494">
    <property type="component" value="Chromosome"/>
</dbReference>
<dbReference type="PRINTS" id="PR00039">
    <property type="entry name" value="HTHLYSR"/>
</dbReference>
<dbReference type="Gene3D" id="3.40.190.290">
    <property type="match status" value="1"/>
</dbReference>
<sequence>MDLTALRTFRMVARHEHISRAAAELRVAQPAVSRTVARLEAELGVPLFDRQGRSIRLNRYGAAFLRRVERALGELDDARRELADAAGLDQGRVVVAAETLLTLTSLLSAFRAAHPGVEIRLHQSTAEVMARQLAAREVDLCIASQPLSGAGLRSVVLREEDVLLAVPVGHPLAGRERVGLDEVADEPFVTTRRGHWQRELLDRLFAAAGRSPVITCEGDEPAATQFMIGAGLGIGLIPEIARNESAEAPVRWLRLDVPGCRRVLCLVRRADTYVSVAERRFEAAAVAHFGAGRGAGR</sequence>
<dbReference type="SUPFAM" id="SSF46785">
    <property type="entry name" value="Winged helix' DNA-binding domain"/>
    <property type="match status" value="1"/>
</dbReference>
<keyword evidence="3" id="KW-0238">DNA-binding</keyword>
<evidence type="ECO:0000256" key="3">
    <source>
        <dbReference type="ARBA" id="ARBA00023125"/>
    </source>
</evidence>
<evidence type="ECO:0000256" key="4">
    <source>
        <dbReference type="ARBA" id="ARBA00023163"/>
    </source>
</evidence>
<dbReference type="GeneID" id="66859153"/>
<feature type="domain" description="HTH lysR-type" evidence="5">
    <location>
        <begin position="1"/>
        <end position="58"/>
    </location>
</feature>
<comment type="similarity">
    <text evidence="1">Belongs to the LysR transcriptional regulatory family.</text>
</comment>
<evidence type="ECO:0000313" key="7">
    <source>
        <dbReference type="Proteomes" id="UP000829494"/>
    </source>
</evidence>
<evidence type="ECO:0000259" key="5">
    <source>
        <dbReference type="PROSITE" id="PS50931"/>
    </source>
</evidence>
<reference evidence="6 7" key="1">
    <citation type="submission" date="2022-03" db="EMBL/GenBank/DDBJ databases">
        <title>Complete genome of Streptomyces rimosus ssp. rimosus R7 (=ATCC 10970).</title>
        <authorList>
            <person name="Beganovic S."/>
            <person name="Ruckert C."/>
            <person name="Busche T."/>
            <person name="Kalinowski J."/>
            <person name="Wittmann C."/>
        </authorList>
    </citation>
    <scope>NUCLEOTIDE SEQUENCE [LARGE SCALE GENOMIC DNA]</scope>
    <source>
        <strain evidence="6 7">R7</strain>
    </source>
</reference>
<evidence type="ECO:0000313" key="6">
    <source>
        <dbReference type="EMBL" id="UNZ01764.1"/>
    </source>
</evidence>